<name>A0ABD2XU11_9GENT</name>
<gene>
    <name evidence="3" type="ORF">ACH5RR_041586</name>
</gene>
<proteinExistence type="predicted"/>
<evidence type="ECO:0000313" key="3">
    <source>
        <dbReference type="EMBL" id="KAL3498854.1"/>
    </source>
</evidence>
<evidence type="ECO:0000313" key="4">
    <source>
        <dbReference type="Proteomes" id="UP001630127"/>
    </source>
</evidence>
<dbReference type="AlphaFoldDB" id="A0ABD2XU11"/>
<dbReference type="PANTHER" id="PTHR47212">
    <property type="entry name" value="ADHESIN-LIKE PROTEIN, PUTATIVE (DUF3741)-RELATED"/>
    <property type="match status" value="1"/>
</dbReference>
<feature type="domain" description="DUF4378" evidence="2">
    <location>
        <begin position="772"/>
        <end position="915"/>
    </location>
</feature>
<dbReference type="Pfam" id="PF14309">
    <property type="entry name" value="DUF4378"/>
    <property type="match status" value="1"/>
</dbReference>
<dbReference type="EMBL" id="JBJUIK010000017">
    <property type="protein sequence ID" value="KAL3498854.1"/>
    <property type="molecule type" value="Genomic_DNA"/>
</dbReference>
<evidence type="ECO:0000259" key="1">
    <source>
        <dbReference type="Pfam" id="PF12552"/>
    </source>
</evidence>
<comment type="caution">
    <text evidence="3">The sequence shown here is derived from an EMBL/GenBank/DDBJ whole genome shotgun (WGS) entry which is preliminary data.</text>
</comment>
<dbReference type="InterPro" id="IPR022212">
    <property type="entry name" value="DUF3741"/>
</dbReference>
<dbReference type="Pfam" id="PF12552">
    <property type="entry name" value="DUF3741"/>
    <property type="match status" value="1"/>
</dbReference>
<dbReference type="Proteomes" id="UP001630127">
    <property type="component" value="Unassembled WGS sequence"/>
</dbReference>
<dbReference type="PANTHER" id="PTHR47212:SF4">
    <property type="entry name" value="ADHESIN-LIKE PROTEIN, PUTATIVE (DUF3741)-RELATED"/>
    <property type="match status" value="1"/>
</dbReference>
<protein>
    <recommendedName>
        <fullName evidence="5">DUF4378 domain-containing protein</fullName>
    </recommendedName>
</protein>
<reference evidence="3 4" key="1">
    <citation type="submission" date="2024-11" db="EMBL/GenBank/DDBJ databases">
        <title>A near-complete genome assembly of Cinchona calisaya.</title>
        <authorList>
            <person name="Lian D.C."/>
            <person name="Zhao X.W."/>
            <person name="Wei L."/>
        </authorList>
    </citation>
    <scope>NUCLEOTIDE SEQUENCE [LARGE SCALE GENOMIC DNA]</scope>
    <source>
        <tissue evidence="3">Nenye</tissue>
    </source>
</reference>
<keyword evidence="4" id="KW-1185">Reference proteome</keyword>
<dbReference type="InterPro" id="IPR025486">
    <property type="entry name" value="DUF4378"/>
</dbReference>
<evidence type="ECO:0008006" key="5">
    <source>
        <dbReference type="Google" id="ProtNLM"/>
    </source>
</evidence>
<evidence type="ECO:0000259" key="2">
    <source>
        <dbReference type="Pfam" id="PF14309"/>
    </source>
</evidence>
<feature type="domain" description="DUF3741" evidence="1">
    <location>
        <begin position="217"/>
        <end position="256"/>
    </location>
</feature>
<sequence length="926" mass="104499">MEHRSPKFSLPKGKNQLSCIWALVDMFDFRNARRTNQKLLLNGGTMQKHGFDAEHSRKVDLLANFCKKCQGLHEDGSGLGNHNADEYKTKIKDIMQEEFPTEKQIKKLLKSMKHQCKRSDFESIHQLSNNHKKASKSSKKEKSHLGNHQCLNADEFCLDSHNFAAMLEEICSQIHQDGSCNGDIQRSISPYRCKQLDEINVQLLQMSAKAFIDQIYINRRYMSNDTASSKTKPFSDAAEILHLNRDLFLKLLQDPNCLLVKHIQKLQFPTKEKERINKFFLDSKSSESQRSGIGTFDNPESVMRIQKKKVYGLLWKKFRPRYGSSSKGNTNAVANEIVVLKTASKSKKNAENVSCHCSSSLESQQSFRKKGQNIKSTYFSLKEIKRRFKQAMGESQKQEKWIPLDGSLSKLSREKHSLKYVEKGVNHNISIGESAICSDAKRQEKQQKSVGLASSNGYEIDCNNEAESKKLNSLTTSSSKKQQFDIFAEAKRHLSERLKNVNVAAALRGKQSPRTLQMILSSPDHDFLVTRSPNRNTSASVSAQMRFSPYNNIQKGKGVSCISPQKQNEEVPPFADFVSDDQSEVFKIRPKIPEKIDAETGAHKNICDIGDDLKSSGSNILQENESMLPRNLNILEVPYEPNVVDSICCGPCIEAIRLSEDTGYRNCSSADVSPEDHHRRSLLEASSSSLDISALEIADICKFREDHPSPVSVLEPFSPEDAYSPIIITHKPDESPLQPRCIDFDDHSQVQTPEDPTINVTACNDEEEYMQAYVRAVMQASNMNFEDLSSTSPTFPHILNAYAVDSVGLFQVESHCDLNLLLDCIHEVLIGVCQCYFGYSPWLSFLKQNIRPAPLEANIVDEVVKEVNCFISPKLGKPTLDQLAGKDVTKSSSWLELRPDTEDILIQIAEDVLQDSMVDTILEFQM</sequence>
<organism evidence="3 4">
    <name type="scientific">Cinchona calisaya</name>
    <dbReference type="NCBI Taxonomy" id="153742"/>
    <lineage>
        <taxon>Eukaryota</taxon>
        <taxon>Viridiplantae</taxon>
        <taxon>Streptophyta</taxon>
        <taxon>Embryophyta</taxon>
        <taxon>Tracheophyta</taxon>
        <taxon>Spermatophyta</taxon>
        <taxon>Magnoliopsida</taxon>
        <taxon>eudicotyledons</taxon>
        <taxon>Gunneridae</taxon>
        <taxon>Pentapetalae</taxon>
        <taxon>asterids</taxon>
        <taxon>lamiids</taxon>
        <taxon>Gentianales</taxon>
        <taxon>Rubiaceae</taxon>
        <taxon>Cinchonoideae</taxon>
        <taxon>Cinchoneae</taxon>
        <taxon>Cinchona</taxon>
    </lineage>
</organism>
<accession>A0ABD2XU11</accession>